<gene>
    <name evidence="1" type="ORF">CVT23_15800</name>
</gene>
<protein>
    <submittedName>
        <fullName evidence="1">ATPase</fullName>
    </submittedName>
</protein>
<dbReference type="RefSeq" id="WP_109792245.1">
    <property type="nucleotide sequence ID" value="NZ_PHIG01000039.1"/>
</dbReference>
<sequence length="302" mass="34290">MFYESGEAFRQDPHKSITLLGMSGVGKTMLANKLPKLEWFHYSADYRIGTKYLEEDILDNIKRKAMQVPFLRNLLLSDSIYICSNITVNNLDPISTFLGKIGNPASPAGEEGGLSYAEFRRRQDLHEQGEINSMFDVERFKNKAMDIYGYPNFINDASGSICEIVNPFGADDDPVLAALSAGTLLLYIRAGEADYKRVETAAMRNPKPLFYRDDFLRHAIPEYRRDAGLPAADVDQVDDIDPDDFVKWVFPRLWRHRIPRYQAIVDRHGYVVEAGEVAEVQDEAGFVDLVARAIDRRNREAA</sequence>
<reference evidence="1 2" key="1">
    <citation type="submission" date="2017-11" db="EMBL/GenBank/DDBJ databases">
        <title>Draft genome sequence of Rhizobiales bacterium SY3-13.</title>
        <authorList>
            <person name="Sun C."/>
        </authorList>
    </citation>
    <scope>NUCLEOTIDE SEQUENCE [LARGE SCALE GENOMIC DNA]</scope>
    <source>
        <strain evidence="1 2">SY3-13</strain>
    </source>
</reference>
<dbReference type="InterPro" id="IPR027417">
    <property type="entry name" value="P-loop_NTPase"/>
</dbReference>
<dbReference type="Proteomes" id="UP000229498">
    <property type="component" value="Unassembled WGS sequence"/>
</dbReference>
<comment type="caution">
    <text evidence="1">The sequence shown here is derived from an EMBL/GenBank/DDBJ whole genome shotgun (WGS) entry which is preliminary data.</text>
</comment>
<dbReference type="EMBL" id="PHIG01000039">
    <property type="protein sequence ID" value="PJK28794.1"/>
    <property type="molecule type" value="Genomic_DNA"/>
</dbReference>
<proteinExistence type="predicted"/>
<keyword evidence="2" id="KW-1185">Reference proteome</keyword>
<evidence type="ECO:0000313" key="2">
    <source>
        <dbReference type="Proteomes" id="UP000229498"/>
    </source>
</evidence>
<dbReference type="OrthoDB" id="9777291at2"/>
<evidence type="ECO:0000313" key="1">
    <source>
        <dbReference type="EMBL" id="PJK28794.1"/>
    </source>
</evidence>
<dbReference type="AlphaFoldDB" id="A0A2M9FZE3"/>
<dbReference type="SUPFAM" id="SSF52540">
    <property type="entry name" value="P-loop containing nucleoside triphosphate hydrolases"/>
    <property type="match status" value="1"/>
</dbReference>
<name>A0A2M9FZE3_9PROT</name>
<organism evidence="1 2">
    <name type="scientific">Minwuia thermotolerans</name>
    <dbReference type="NCBI Taxonomy" id="2056226"/>
    <lineage>
        <taxon>Bacteria</taxon>
        <taxon>Pseudomonadati</taxon>
        <taxon>Pseudomonadota</taxon>
        <taxon>Alphaproteobacteria</taxon>
        <taxon>Minwuiales</taxon>
        <taxon>Minwuiaceae</taxon>
        <taxon>Minwuia</taxon>
    </lineage>
</organism>
<accession>A0A2M9FZE3</accession>